<dbReference type="InterPro" id="IPR037401">
    <property type="entry name" value="SnoaL-like"/>
</dbReference>
<sequence>MNTLSDRYLLTAEIEHLYAHYCETLDDGRIDLWPEFFVEDCLYRLTTRDNEERGMPLSLVLCKGQAMIRDRALALQKTVMFRSRRQRRMLSGIRLLEGVDADGEGVKTRASFVLYESVGDEPTRALASGCSHDVVVRRDGALKFKQRLLVVDASVMTDSLVFPV</sequence>
<reference evidence="2 3" key="1">
    <citation type="submission" date="2024-05" db="EMBL/GenBank/DDBJ databases">
        <authorList>
            <person name="De Oliveira J.P."/>
            <person name="Noriler S.A."/>
            <person name="De Oliveira A.G."/>
            <person name="Sipoli D.S."/>
        </authorList>
    </citation>
    <scope>NUCLEOTIDE SEQUENCE [LARGE SCALE GENOMIC DNA]</scope>
    <source>
        <strain evidence="2 3">LABIM186</strain>
    </source>
</reference>
<keyword evidence="3" id="KW-1185">Reference proteome</keyword>
<dbReference type="InterPro" id="IPR032710">
    <property type="entry name" value="NTF2-like_dom_sf"/>
</dbReference>
<dbReference type="GeneID" id="97476738"/>
<accession>A0ABV0HAL2</accession>
<dbReference type="EMBL" id="JBDQQU010000017">
    <property type="protein sequence ID" value="MEO3956083.1"/>
    <property type="molecule type" value="Genomic_DNA"/>
</dbReference>
<evidence type="ECO:0000313" key="2">
    <source>
        <dbReference type="EMBL" id="MEO3956083.1"/>
    </source>
</evidence>
<evidence type="ECO:0000313" key="3">
    <source>
        <dbReference type="Proteomes" id="UP001438292"/>
    </source>
</evidence>
<gene>
    <name evidence="2" type="ORF">ABH309_16670</name>
</gene>
<dbReference type="SUPFAM" id="SSF54427">
    <property type="entry name" value="NTF2-like"/>
    <property type="match status" value="1"/>
</dbReference>
<dbReference type="Proteomes" id="UP001438292">
    <property type="component" value="Unassembled WGS sequence"/>
</dbReference>
<dbReference type="RefSeq" id="WP_166438971.1">
    <property type="nucleotide sequence ID" value="NZ_CP197095.1"/>
</dbReference>
<proteinExistence type="predicted"/>
<comment type="caution">
    <text evidence="2">The sequence shown here is derived from an EMBL/GenBank/DDBJ whole genome shotgun (WGS) entry which is preliminary data.</text>
</comment>
<dbReference type="Pfam" id="PF13577">
    <property type="entry name" value="SnoaL_4"/>
    <property type="match status" value="1"/>
</dbReference>
<evidence type="ECO:0000259" key="1">
    <source>
        <dbReference type="Pfam" id="PF13577"/>
    </source>
</evidence>
<protein>
    <submittedName>
        <fullName evidence="2">Nuclear transport factor 2 family protein</fullName>
    </submittedName>
</protein>
<organism evidence="2 3">
    <name type="scientific">Chromobacterium piscinae</name>
    <dbReference type="NCBI Taxonomy" id="686831"/>
    <lineage>
        <taxon>Bacteria</taxon>
        <taxon>Pseudomonadati</taxon>
        <taxon>Pseudomonadota</taxon>
        <taxon>Betaproteobacteria</taxon>
        <taxon>Neisseriales</taxon>
        <taxon>Chromobacteriaceae</taxon>
        <taxon>Chromobacterium</taxon>
    </lineage>
</organism>
<dbReference type="Gene3D" id="3.10.450.50">
    <property type="match status" value="1"/>
</dbReference>
<name>A0ABV0HAL2_9NEIS</name>
<feature type="domain" description="SnoaL-like" evidence="1">
    <location>
        <begin position="11"/>
        <end position="147"/>
    </location>
</feature>